<dbReference type="KEGG" id="abp:AGABI1DRAFT129251"/>
<keyword evidence="2" id="KW-0479">Metal-binding</keyword>
<dbReference type="GO" id="GO:0005634">
    <property type="term" value="C:nucleus"/>
    <property type="evidence" value="ECO:0007669"/>
    <property type="project" value="UniProtKB-SubCell"/>
</dbReference>
<dbReference type="GeneID" id="18826960"/>
<sequence length="217" mass="24247">MSHYFQESDLVDIDSMSSGGFKSDDAIRSNISPLKRGKACAVCRAHKIRCDGVRPICGSCRRKPKADACDWDNSQSKSKVATLEETIETLKARIFELEHPELVTPSVTLHYPYRRDDEESFSHRSTSFDTQSSCPNPSFPSSDSYWDTTTPTTTTGISSMTSINGESITGCSMEFEYTRTAFPRQDASRYRLYRKDAVESSATSSLSAALMWQPRSS</sequence>
<dbReference type="AlphaFoldDB" id="K5VWY1"/>
<dbReference type="Pfam" id="PF00172">
    <property type="entry name" value="Zn_clus"/>
    <property type="match status" value="1"/>
</dbReference>
<dbReference type="GO" id="GO:0008270">
    <property type="term" value="F:zinc ion binding"/>
    <property type="evidence" value="ECO:0007669"/>
    <property type="project" value="InterPro"/>
</dbReference>
<feature type="compositionally biased region" description="Polar residues" evidence="6">
    <location>
        <begin position="123"/>
        <end position="140"/>
    </location>
</feature>
<evidence type="ECO:0000256" key="5">
    <source>
        <dbReference type="ARBA" id="ARBA00023242"/>
    </source>
</evidence>
<dbReference type="PROSITE" id="PS50048">
    <property type="entry name" value="ZN2_CY6_FUNGAL_2"/>
    <property type="match status" value="1"/>
</dbReference>
<dbReference type="PANTHER" id="PTHR47338">
    <property type="entry name" value="ZN(II)2CYS6 TRANSCRIPTION FACTOR (EUROFUNG)-RELATED"/>
    <property type="match status" value="1"/>
</dbReference>
<feature type="region of interest" description="Disordered" evidence="6">
    <location>
        <begin position="122"/>
        <end position="147"/>
    </location>
</feature>
<dbReference type="InterPro" id="IPR050815">
    <property type="entry name" value="TF_fung"/>
</dbReference>
<dbReference type="GO" id="GO:0000981">
    <property type="term" value="F:DNA-binding transcription factor activity, RNA polymerase II-specific"/>
    <property type="evidence" value="ECO:0007669"/>
    <property type="project" value="InterPro"/>
</dbReference>
<feature type="domain" description="Zn(2)-C6 fungal-type" evidence="7">
    <location>
        <begin position="39"/>
        <end position="71"/>
    </location>
</feature>
<dbReference type="PROSITE" id="PS00463">
    <property type="entry name" value="ZN2_CY6_FUNGAL_1"/>
    <property type="match status" value="1"/>
</dbReference>
<gene>
    <name evidence="8" type="ORF">AGABI1DRAFT_129251</name>
</gene>
<dbReference type="CDD" id="cd00067">
    <property type="entry name" value="GAL4"/>
    <property type="match status" value="1"/>
</dbReference>
<keyword evidence="5" id="KW-0539">Nucleus</keyword>
<dbReference type="OMA" id="SMTSING"/>
<proteinExistence type="predicted"/>
<comment type="subcellular location">
    <subcellularLocation>
        <location evidence="1">Nucleus</location>
    </subcellularLocation>
</comment>
<keyword evidence="9" id="KW-1185">Reference proteome</keyword>
<dbReference type="RefSeq" id="XP_007330743.1">
    <property type="nucleotide sequence ID" value="XM_007330681.1"/>
</dbReference>
<accession>K5VWY1</accession>
<dbReference type="HOGENOM" id="CLU_1271968_0_0_1"/>
<dbReference type="InParanoid" id="K5VWY1"/>
<dbReference type="OrthoDB" id="39175at2759"/>
<dbReference type="EMBL" id="JH971391">
    <property type="protein sequence ID" value="EKM78984.1"/>
    <property type="molecule type" value="Genomic_DNA"/>
</dbReference>
<keyword evidence="3" id="KW-0805">Transcription regulation</keyword>
<organism evidence="8 9">
    <name type="scientific">Agaricus bisporus var. burnettii (strain JB137-S8 / ATCC MYA-4627 / FGSC 10392)</name>
    <name type="common">White button mushroom</name>
    <dbReference type="NCBI Taxonomy" id="597362"/>
    <lineage>
        <taxon>Eukaryota</taxon>
        <taxon>Fungi</taxon>
        <taxon>Dikarya</taxon>
        <taxon>Basidiomycota</taxon>
        <taxon>Agaricomycotina</taxon>
        <taxon>Agaricomycetes</taxon>
        <taxon>Agaricomycetidae</taxon>
        <taxon>Agaricales</taxon>
        <taxon>Agaricineae</taxon>
        <taxon>Agaricaceae</taxon>
        <taxon>Agaricus</taxon>
    </lineage>
</organism>
<evidence type="ECO:0000259" key="7">
    <source>
        <dbReference type="PROSITE" id="PS50048"/>
    </source>
</evidence>
<evidence type="ECO:0000313" key="9">
    <source>
        <dbReference type="Proteomes" id="UP000008493"/>
    </source>
</evidence>
<dbReference type="InterPro" id="IPR036864">
    <property type="entry name" value="Zn2-C6_fun-type_DNA-bd_sf"/>
</dbReference>
<protein>
    <recommendedName>
        <fullName evidence="7">Zn(2)-C6 fungal-type domain-containing protein</fullName>
    </recommendedName>
</protein>
<evidence type="ECO:0000256" key="1">
    <source>
        <dbReference type="ARBA" id="ARBA00004123"/>
    </source>
</evidence>
<dbReference type="SUPFAM" id="SSF57701">
    <property type="entry name" value="Zn2/Cys6 DNA-binding domain"/>
    <property type="match status" value="1"/>
</dbReference>
<evidence type="ECO:0000256" key="6">
    <source>
        <dbReference type="SAM" id="MobiDB-lite"/>
    </source>
</evidence>
<dbReference type="PANTHER" id="PTHR47338:SF29">
    <property type="entry name" value="ZN(2)-C6 FUNGAL-TYPE DOMAIN-CONTAINING PROTEIN"/>
    <property type="match status" value="1"/>
</dbReference>
<evidence type="ECO:0000313" key="8">
    <source>
        <dbReference type="EMBL" id="EKM78984.1"/>
    </source>
</evidence>
<reference evidence="9" key="1">
    <citation type="journal article" date="2012" name="Proc. Natl. Acad. Sci. U.S.A.">
        <title>Genome sequence of the button mushroom Agaricus bisporus reveals mechanisms governing adaptation to a humic-rich ecological niche.</title>
        <authorList>
            <person name="Morin E."/>
            <person name="Kohler A."/>
            <person name="Baker A.R."/>
            <person name="Foulongne-Oriol M."/>
            <person name="Lombard V."/>
            <person name="Nagy L.G."/>
            <person name="Ohm R.A."/>
            <person name="Patyshakuliyeva A."/>
            <person name="Brun A."/>
            <person name="Aerts A.L."/>
            <person name="Bailey A.M."/>
            <person name="Billette C."/>
            <person name="Coutinho P.M."/>
            <person name="Deakin G."/>
            <person name="Doddapaneni H."/>
            <person name="Floudas D."/>
            <person name="Grimwood J."/>
            <person name="Hilden K."/>
            <person name="Kuees U."/>
            <person name="LaButti K.M."/>
            <person name="Lapidus A."/>
            <person name="Lindquist E.A."/>
            <person name="Lucas S.M."/>
            <person name="Murat C."/>
            <person name="Riley R.W."/>
            <person name="Salamov A.A."/>
            <person name="Schmutz J."/>
            <person name="Subramanian V."/>
            <person name="Woesten H.A.B."/>
            <person name="Xu J."/>
            <person name="Eastwood D.C."/>
            <person name="Foster G.D."/>
            <person name="Sonnenberg A.S."/>
            <person name="Cullen D."/>
            <person name="de Vries R.P."/>
            <person name="Lundell T."/>
            <person name="Hibbett D.S."/>
            <person name="Henrissat B."/>
            <person name="Burton K.S."/>
            <person name="Kerrigan R.W."/>
            <person name="Challen M.P."/>
            <person name="Grigoriev I.V."/>
            <person name="Martin F."/>
        </authorList>
    </citation>
    <scope>NUCLEOTIDE SEQUENCE [LARGE SCALE GENOMIC DNA]</scope>
    <source>
        <strain evidence="9">JB137-S8 / ATCC MYA-4627 / FGSC 10392</strain>
    </source>
</reference>
<dbReference type="Gene3D" id="4.10.240.10">
    <property type="entry name" value="Zn(2)-C6 fungal-type DNA-binding domain"/>
    <property type="match status" value="1"/>
</dbReference>
<dbReference type="InterPro" id="IPR001138">
    <property type="entry name" value="Zn2Cys6_DnaBD"/>
</dbReference>
<keyword evidence="4" id="KW-0804">Transcription</keyword>
<dbReference type="STRING" id="597362.K5VWY1"/>
<evidence type="ECO:0000256" key="4">
    <source>
        <dbReference type="ARBA" id="ARBA00023163"/>
    </source>
</evidence>
<evidence type="ECO:0000256" key="2">
    <source>
        <dbReference type="ARBA" id="ARBA00022723"/>
    </source>
</evidence>
<dbReference type="Proteomes" id="UP000008493">
    <property type="component" value="Unassembled WGS sequence"/>
</dbReference>
<evidence type="ECO:0000256" key="3">
    <source>
        <dbReference type="ARBA" id="ARBA00023015"/>
    </source>
</evidence>
<name>K5VWY1_AGABU</name>
<dbReference type="SMART" id="SM00066">
    <property type="entry name" value="GAL4"/>
    <property type="match status" value="1"/>
</dbReference>